<dbReference type="STRING" id="561061.SAMN05660862_2238"/>
<sequence length="109" mass="12155">MTNREALLSDISIRVKPNSVTKVLIDQGVNPDGEYLPQDEQCRRGVDLALAALILVLSLSPESVKELDYQLTSRSIEGLLKIRKGILKRWGVEDEMDDSATITSISDLW</sequence>
<reference evidence="1 2" key="1">
    <citation type="submission" date="2017-04" db="EMBL/GenBank/DDBJ databases">
        <authorList>
            <person name="Afonso C.L."/>
            <person name="Miller P.J."/>
            <person name="Scott M.A."/>
            <person name="Spackman E."/>
            <person name="Goraichik I."/>
            <person name="Dimitrov K.M."/>
            <person name="Suarez D.L."/>
            <person name="Swayne D.E."/>
        </authorList>
    </citation>
    <scope>NUCLEOTIDE SEQUENCE [LARGE SCALE GENOMIC DNA]</scope>
    <source>
        <strain evidence="1 2">DSM 22418</strain>
    </source>
</reference>
<dbReference type="AlphaFoldDB" id="A0A1X7JUU8"/>
<dbReference type="OrthoDB" id="713552at2"/>
<name>A0A1X7JUU8_9SPHI</name>
<dbReference type="InterPro" id="IPR046552">
    <property type="entry name" value="DUF6706"/>
</dbReference>
<dbReference type="RefSeq" id="WP_085472958.1">
    <property type="nucleotide sequence ID" value="NZ_FXAU01000003.1"/>
</dbReference>
<proteinExistence type="predicted"/>
<gene>
    <name evidence="1" type="ORF">SAMN05660862_2238</name>
</gene>
<evidence type="ECO:0000313" key="1">
    <source>
        <dbReference type="EMBL" id="SMG32203.1"/>
    </source>
</evidence>
<dbReference type="EMBL" id="FXAU01000003">
    <property type="protein sequence ID" value="SMG32203.1"/>
    <property type="molecule type" value="Genomic_DNA"/>
</dbReference>
<accession>A0A1X7JUU8</accession>
<dbReference type="Proteomes" id="UP000192980">
    <property type="component" value="Unassembled WGS sequence"/>
</dbReference>
<keyword evidence="2" id="KW-1185">Reference proteome</keyword>
<organism evidence="1 2">
    <name type="scientific">Sphingobacterium psychroaquaticum</name>
    <dbReference type="NCBI Taxonomy" id="561061"/>
    <lineage>
        <taxon>Bacteria</taxon>
        <taxon>Pseudomonadati</taxon>
        <taxon>Bacteroidota</taxon>
        <taxon>Sphingobacteriia</taxon>
        <taxon>Sphingobacteriales</taxon>
        <taxon>Sphingobacteriaceae</taxon>
        <taxon>Sphingobacterium</taxon>
    </lineage>
</organism>
<evidence type="ECO:0000313" key="2">
    <source>
        <dbReference type="Proteomes" id="UP000192980"/>
    </source>
</evidence>
<dbReference type="Pfam" id="PF20449">
    <property type="entry name" value="DUF6706"/>
    <property type="match status" value="1"/>
</dbReference>
<protein>
    <submittedName>
        <fullName evidence="1">Uncharacterized protein</fullName>
    </submittedName>
</protein>